<dbReference type="Proteomes" id="UP000604046">
    <property type="component" value="Unassembled WGS sequence"/>
</dbReference>
<keyword evidence="2" id="KW-1185">Reference proteome</keyword>
<reference evidence="1" key="1">
    <citation type="submission" date="2021-02" db="EMBL/GenBank/DDBJ databases">
        <authorList>
            <person name="Dougan E. K."/>
            <person name="Rhodes N."/>
            <person name="Thang M."/>
            <person name="Chan C."/>
        </authorList>
    </citation>
    <scope>NUCLEOTIDE SEQUENCE</scope>
</reference>
<gene>
    <name evidence="1" type="ORF">SNAT2548_LOCUS4281</name>
</gene>
<accession>A0A812IED9</accession>
<name>A0A812IED9_9DINO</name>
<protein>
    <submittedName>
        <fullName evidence="1">Uncharacterized protein</fullName>
    </submittedName>
</protein>
<evidence type="ECO:0000313" key="2">
    <source>
        <dbReference type="Proteomes" id="UP000604046"/>
    </source>
</evidence>
<organism evidence="1 2">
    <name type="scientific">Symbiodinium natans</name>
    <dbReference type="NCBI Taxonomy" id="878477"/>
    <lineage>
        <taxon>Eukaryota</taxon>
        <taxon>Sar</taxon>
        <taxon>Alveolata</taxon>
        <taxon>Dinophyceae</taxon>
        <taxon>Suessiales</taxon>
        <taxon>Symbiodiniaceae</taxon>
        <taxon>Symbiodinium</taxon>
    </lineage>
</organism>
<proteinExistence type="predicted"/>
<comment type="caution">
    <text evidence="1">The sequence shown here is derived from an EMBL/GenBank/DDBJ whole genome shotgun (WGS) entry which is preliminary data.</text>
</comment>
<feature type="non-terminal residue" evidence="1">
    <location>
        <position position="1"/>
    </location>
</feature>
<sequence>MEKRKTVIRKAADTVHDLHRREGAPPRGHRNRRRPALQELELAWPGASGVASAFCTSSRAPYYDSFQKQPNVTCSRIALDTGAVLVKPRKTCIREEVHAGLALASVSTPRSLDAAWPVE</sequence>
<evidence type="ECO:0000313" key="1">
    <source>
        <dbReference type="EMBL" id="CAE7035327.1"/>
    </source>
</evidence>
<dbReference type="EMBL" id="CAJNDS010000262">
    <property type="protein sequence ID" value="CAE7035327.1"/>
    <property type="molecule type" value="Genomic_DNA"/>
</dbReference>
<dbReference type="AlphaFoldDB" id="A0A812IED9"/>